<feature type="signal peptide" evidence="2">
    <location>
        <begin position="1"/>
        <end position="23"/>
    </location>
</feature>
<evidence type="ECO:0000256" key="1">
    <source>
        <dbReference type="SAM" id="MobiDB-lite"/>
    </source>
</evidence>
<dbReference type="AlphaFoldDB" id="A0A1I0LIF1"/>
<accession>A0A1I0LIF1</accession>
<reference evidence="3 4" key="1">
    <citation type="submission" date="2016-10" db="EMBL/GenBank/DDBJ databases">
        <authorList>
            <person name="de Groot N.N."/>
        </authorList>
    </citation>
    <scope>NUCLEOTIDE SEQUENCE [LARGE SCALE GENOMIC DNA]</scope>
    <source>
        <strain evidence="3 4">CGMCC 4.5598</strain>
    </source>
</reference>
<keyword evidence="2" id="KW-0732">Signal</keyword>
<dbReference type="STRING" id="568860.SAMN05421811_117144"/>
<sequence length="228" mass="22597">MPSYKFRTIVATAALAAGVSWFAAGPTGADTCRGARQENVSSSLLGCAGRVEVRPEDVPGGAAITPEATDLAMAAGRLARQLGLTGLAAGGGLPGKVDLGGVPASWGMPPLSFSSPRVRQAAAGPAGMRDLSTAAYVAALPTLPQVPALSGTPARGSASRELRPRTTVAASSANDSHGVRKPVGEVGSQVVGELLPQALGDLGDSPVLPGHDAGLAGLTGLVQDLGLH</sequence>
<dbReference type="Proteomes" id="UP000199361">
    <property type="component" value="Unassembled WGS sequence"/>
</dbReference>
<evidence type="ECO:0000256" key="2">
    <source>
        <dbReference type="SAM" id="SignalP"/>
    </source>
</evidence>
<protein>
    <recommendedName>
        <fullName evidence="5">Secreted protein</fullName>
    </recommendedName>
</protein>
<dbReference type="OrthoDB" id="3529258at2"/>
<dbReference type="EMBL" id="FOHX01000017">
    <property type="protein sequence ID" value="SEU39952.1"/>
    <property type="molecule type" value="Genomic_DNA"/>
</dbReference>
<organism evidence="3 4">
    <name type="scientific">Nonomuraea wenchangensis</name>
    <dbReference type="NCBI Taxonomy" id="568860"/>
    <lineage>
        <taxon>Bacteria</taxon>
        <taxon>Bacillati</taxon>
        <taxon>Actinomycetota</taxon>
        <taxon>Actinomycetes</taxon>
        <taxon>Streptosporangiales</taxon>
        <taxon>Streptosporangiaceae</taxon>
        <taxon>Nonomuraea</taxon>
    </lineage>
</organism>
<evidence type="ECO:0000313" key="3">
    <source>
        <dbReference type="EMBL" id="SEU39952.1"/>
    </source>
</evidence>
<keyword evidence="4" id="KW-1185">Reference proteome</keyword>
<feature type="chain" id="PRO_5038595603" description="Secreted protein" evidence="2">
    <location>
        <begin position="24"/>
        <end position="228"/>
    </location>
</feature>
<proteinExistence type="predicted"/>
<evidence type="ECO:0008006" key="5">
    <source>
        <dbReference type="Google" id="ProtNLM"/>
    </source>
</evidence>
<gene>
    <name evidence="3" type="ORF">SAMN05421811_117144</name>
</gene>
<name>A0A1I0LIF1_9ACTN</name>
<feature type="region of interest" description="Disordered" evidence="1">
    <location>
        <begin position="148"/>
        <end position="183"/>
    </location>
</feature>
<evidence type="ECO:0000313" key="4">
    <source>
        <dbReference type="Proteomes" id="UP000199361"/>
    </source>
</evidence>
<dbReference type="RefSeq" id="WP_091091395.1">
    <property type="nucleotide sequence ID" value="NZ_FOHX01000017.1"/>
</dbReference>